<keyword evidence="4 6" id="KW-0560">Oxidoreductase</keyword>
<gene>
    <name evidence="6" type="primary">kstD</name>
    <name evidence="6" type="ordered locus">CNE_BB1p04140</name>
</gene>
<dbReference type="PANTHER" id="PTHR43400:SF10">
    <property type="entry name" value="3-OXOSTEROID 1-DEHYDROGENASE"/>
    <property type="match status" value="1"/>
</dbReference>
<dbReference type="Proteomes" id="UP000006798">
    <property type="component" value="Plasmid pBB1"/>
</dbReference>
<dbReference type="InterPro" id="IPR036188">
    <property type="entry name" value="FAD/NAD-bd_sf"/>
</dbReference>
<sequence>MAETYDVVVVGSGAAGLMAAARAAYHGLSVLVVEKAHQWGGTSASSGGGVWVPNHGLGSPGDSREKALTYLQAVSKGDVRRDRLESFVDNGPRMLQFLEQIGVRLHVLDGYPDYFPDAPGAHIGRALFPYEIDAMEVGDSVHAMRSAPVRGKLFNRYSFGLDEAFTLATRAPRWRRVIISIFKRYWLDFEWRRITRRDRRLTMGNALTGGLRREVDRRGVKIQLNTALEDLVLHEGTVTGVRLVRNDRHYVAHVRHGVVMASGGFEWNQEMRNRYFTVPTPANWSSSPERANDGAGTLAAQRVGAATEFMETGWFIPSMLLPTIGVPNAEMTHQMSFDHGRPHSVCVNRNGVRFVKECIAYDQFGLAMLEDHATTGANMTVWLVFDAQFREKYNAGGFMLNAIMPDRKVPREWWNHYVYRADTIEELAARIEIDPKALSQTVRKMNEYARTGVDPEFGRGSDDYDRFTGDARITPNSSIGSIDTPPYYAVPVVLGDMGTKGGLKCDANARVLGPSDKPIPGLYAAGNAAGSPFGVCYPGAGGTIGPAMTFGFVAVEDIVARMPRRCQTDTVPPKAQSM</sequence>
<evidence type="ECO:0000256" key="3">
    <source>
        <dbReference type="ARBA" id="ARBA00022827"/>
    </source>
</evidence>
<reference evidence="6 7" key="1">
    <citation type="journal article" date="2011" name="J. Bacteriol.">
        <title>Complete genome sequence of the type strain Cupriavidus necator N-1.</title>
        <authorList>
            <person name="Poehlein A."/>
            <person name="Kusian B."/>
            <person name="Friedrich B."/>
            <person name="Daniel R."/>
            <person name="Bowien B."/>
        </authorList>
    </citation>
    <scope>NUCLEOTIDE SEQUENCE [LARGE SCALE GENOMIC DNA]</scope>
    <source>
        <strain evidence="7">ATCC 43291 / DSM 13513 / CCUG 52238 / LMG 8453 / N-1</strain>
        <plasmid evidence="6 7">pBB1</plasmid>
    </source>
</reference>
<dbReference type="InterPro" id="IPR050315">
    <property type="entry name" value="FAD-oxidoreductase_2"/>
</dbReference>
<dbReference type="Gene3D" id="3.90.700.10">
    <property type="entry name" value="Succinate dehydrogenase/fumarate reductase flavoprotein, catalytic domain"/>
    <property type="match status" value="1"/>
</dbReference>
<accession>F8GWW8</accession>
<dbReference type="PANTHER" id="PTHR43400">
    <property type="entry name" value="FUMARATE REDUCTASE"/>
    <property type="match status" value="1"/>
</dbReference>
<dbReference type="SUPFAM" id="SSF56425">
    <property type="entry name" value="Succinate dehydrogenase/fumarate reductase flavoprotein, catalytic domain"/>
    <property type="match status" value="1"/>
</dbReference>
<evidence type="ECO:0000256" key="2">
    <source>
        <dbReference type="ARBA" id="ARBA00022630"/>
    </source>
</evidence>
<comment type="cofactor">
    <cofactor evidence="1">
        <name>FAD</name>
        <dbReference type="ChEBI" id="CHEBI:57692"/>
    </cofactor>
</comment>
<keyword evidence="3" id="KW-0274">FAD</keyword>
<feature type="domain" description="FAD-dependent oxidoreductase 2 FAD-binding" evidence="5">
    <location>
        <begin position="6"/>
        <end position="543"/>
    </location>
</feature>
<protein>
    <submittedName>
        <fullName evidence="6">3-oxosteroid 1-dehydrogenase KstD</fullName>
        <ecNumber evidence="6">1.3.99.4</ecNumber>
    </submittedName>
</protein>
<dbReference type="GeneID" id="34311637"/>
<evidence type="ECO:0000313" key="6">
    <source>
        <dbReference type="EMBL" id="AEI81838.1"/>
    </source>
</evidence>
<evidence type="ECO:0000256" key="4">
    <source>
        <dbReference type="ARBA" id="ARBA00023002"/>
    </source>
</evidence>
<dbReference type="InterPro" id="IPR027477">
    <property type="entry name" value="Succ_DH/fumarate_Rdtase_cat_sf"/>
</dbReference>
<proteinExistence type="predicted"/>
<evidence type="ECO:0000313" key="7">
    <source>
        <dbReference type="Proteomes" id="UP000006798"/>
    </source>
</evidence>
<dbReference type="Gene3D" id="3.50.50.60">
    <property type="entry name" value="FAD/NAD(P)-binding domain"/>
    <property type="match status" value="2"/>
</dbReference>
<dbReference type="EMBL" id="CP002879">
    <property type="protein sequence ID" value="AEI81838.1"/>
    <property type="molecule type" value="Genomic_DNA"/>
</dbReference>
<dbReference type="RefSeq" id="WP_013958893.1">
    <property type="nucleotide sequence ID" value="NC_015727.1"/>
</dbReference>
<dbReference type="Pfam" id="PF00890">
    <property type="entry name" value="FAD_binding_2"/>
    <property type="match status" value="1"/>
</dbReference>
<organism evidence="6 7">
    <name type="scientific">Cupriavidus necator (strain ATCC 43291 / DSM 13513 / CCUG 52238 / LMG 8453 / N-1)</name>
    <name type="common">Ralstonia eutropha</name>
    <dbReference type="NCBI Taxonomy" id="1042878"/>
    <lineage>
        <taxon>Bacteria</taxon>
        <taxon>Pseudomonadati</taxon>
        <taxon>Pseudomonadota</taxon>
        <taxon>Betaproteobacteria</taxon>
        <taxon>Burkholderiales</taxon>
        <taxon>Burkholderiaceae</taxon>
        <taxon>Cupriavidus</taxon>
    </lineage>
</organism>
<dbReference type="EC" id="1.3.99.4" evidence="6"/>
<keyword evidence="6" id="KW-0614">Plasmid</keyword>
<geneLocation type="plasmid" evidence="6 7">
    <name>pBB1</name>
</geneLocation>
<keyword evidence="2" id="KW-0285">Flavoprotein</keyword>
<dbReference type="GO" id="GO:0047571">
    <property type="term" value="F:3-oxosteroid 1-dehydrogenase activity"/>
    <property type="evidence" value="ECO:0007669"/>
    <property type="project" value="UniProtKB-EC"/>
</dbReference>
<dbReference type="GO" id="GO:0008202">
    <property type="term" value="P:steroid metabolic process"/>
    <property type="evidence" value="ECO:0007669"/>
    <property type="project" value="UniProtKB-ARBA"/>
</dbReference>
<dbReference type="InterPro" id="IPR003953">
    <property type="entry name" value="FAD-dep_OxRdtase_2_FAD-bd"/>
</dbReference>
<dbReference type="AlphaFoldDB" id="F8GWW8"/>
<dbReference type="HOGENOM" id="CLU_011398_4_2_4"/>
<evidence type="ECO:0000259" key="5">
    <source>
        <dbReference type="Pfam" id="PF00890"/>
    </source>
</evidence>
<dbReference type="KEGG" id="cnc:CNE_BB1p04140"/>
<dbReference type="SUPFAM" id="SSF51905">
    <property type="entry name" value="FAD/NAD(P)-binding domain"/>
    <property type="match status" value="1"/>
</dbReference>
<evidence type="ECO:0000256" key="1">
    <source>
        <dbReference type="ARBA" id="ARBA00001974"/>
    </source>
</evidence>
<name>F8GWW8_CUPNN</name>